<dbReference type="RefSeq" id="WP_214299608.1">
    <property type="nucleotide sequence ID" value="NZ_JAHDYS010000010.1"/>
</dbReference>
<dbReference type="EMBL" id="JAHDYS010000010">
    <property type="protein sequence ID" value="MBT1072527.1"/>
    <property type="molecule type" value="Genomic_DNA"/>
</dbReference>
<keyword evidence="3" id="KW-1185">Reference proteome</keyword>
<evidence type="ECO:0000313" key="2">
    <source>
        <dbReference type="EMBL" id="MBT1072527.1"/>
    </source>
</evidence>
<name>A0ABS5UA10_9BACT</name>
<keyword evidence="1" id="KW-0812">Transmembrane</keyword>
<feature type="transmembrane region" description="Helical" evidence="1">
    <location>
        <begin position="505"/>
        <end position="523"/>
    </location>
</feature>
<feature type="transmembrane region" description="Helical" evidence="1">
    <location>
        <begin position="233"/>
        <end position="255"/>
    </location>
</feature>
<dbReference type="Pfam" id="PF09586">
    <property type="entry name" value="YfhO"/>
    <property type="match status" value="1"/>
</dbReference>
<comment type="caution">
    <text evidence="2">The sequence shown here is derived from an EMBL/GenBank/DDBJ whole genome shotgun (WGS) entry which is preliminary data.</text>
</comment>
<feature type="transmembrane region" description="Helical" evidence="1">
    <location>
        <begin position="425"/>
        <end position="443"/>
    </location>
</feature>
<reference evidence="2 3" key="1">
    <citation type="submission" date="2021-05" db="EMBL/GenBank/DDBJ databases">
        <title>The draft genome of Geobacter chapellei DSM 13688.</title>
        <authorList>
            <person name="Xu Z."/>
            <person name="Masuda Y."/>
            <person name="Itoh H."/>
            <person name="Senoo K."/>
        </authorList>
    </citation>
    <scope>NUCLEOTIDE SEQUENCE [LARGE SCALE GENOMIC DNA]</scope>
    <source>
        <strain evidence="2 3">DSM 13688</strain>
    </source>
</reference>
<sequence>MKEVKKDMLVLTALLAVLLVFFSRILFTDQIIRAPDIINEFYWWALDLNSKTLWETIRTNISTAGWDIYTNGGASVGGGTHSVQFLYPLRLVLNLIPRPANVAWLIVMQLFFGAAGTYTYCRIIGCSRLGSFFSGLVFALATENASLINAGHVMKIATISYAPWAFVCLEKGYLSRRPFWFMATAVVLAFQFFNTHWQIAYYTCLCVGLYGIIRTVGMIRADTQRGVAAKRLLGLNIIVLLFFLSTVAISLMPLANWSRDTNRGTQSGANQGQGGLEREEAMSWSLPPEEAAAFVIPGLFGYSRQEAGPNPSNIQSYYWGRMVFTQTLSYMGLLPWLLVPLPLIFRRDRYTWLAMIAIIGGVLFSMGKYTPFYNLLYDYFPGINRFRVPKMIMFIPVMGLALLSARGIDLLRDNETLASRTFKKYLAGVMALPLVLLLVLAVLKGGSNYWIQMFIESLAQPTRYEQGSFLVMQRWNNLLSETAIAAGLAAACAGSMMISWRLKGAWLRALPILLVCLYLADVWRVNDKFMFLVDAPEKGRTVRTPAMQYILQGSEQYRTLPMDGSDPAYYITNKIPVMFTSNPVQQRRWQEFLDSFNLMSPMPDMLNVRYLVYSTEQYVQDRSHLDRKYRPVYQSPDGRQVVLENLSVLPKAWLVPSAIVATGQRTMELLQAPGFDPRRVALVETAPPVKLADPGAPVDPAGSVHVERFQAEQISVTATVRSNTLLVLGEKYFQDWRALVDGHETPIVPVNHVLRGIYLTPGNHAVEFIYDPLPFKIGKYLTLSSLVLFAGMLIREWLRQKKGISH</sequence>
<proteinExistence type="predicted"/>
<feature type="transmembrane region" description="Helical" evidence="1">
    <location>
        <begin position="387"/>
        <end position="405"/>
    </location>
</feature>
<dbReference type="Proteomes" id="UP000784128">
    <property type="component" value="Unassembled WGS sequence"/>
</dbReference>
<keyword evidence="1" id="KW-0472">Membrane</keyword>
<protein>
    <submittedName>
        <fullName evidence="2">YfhO family protein</fullName>
    </submittedName>
</protein>
<dbReference type="PANTHER" id="PTHR38454:SF1">
    <property type="entry name" value="INTEGRAL MEMBRANE PROTEIN"/>
    <property type="match status" value="1"/>
</dbReference>
<gene>
    <name evidence="2" type="ORF">KJB30_12070</name>
</gene>
<feature type="transmembrane region" description="Helical" evidence="1">
    <location>
        <begin position="318"/>
        <end position="338"/>
    </location>
</feature>
<keyword evidence="1" id="KW-1133">Transmembrane helix</keyword>
<evidence type="ECO:0000256" key="1">
    <source>
        <dbReference type="SAM" id="Phobius"/>
    </source>
</evidence>
<accession>A0ABS5UA10</accession>
<evidence type="ECO:0000313" key="3">
    <source>
        <dbReference type="Proteomes" id="UP000784128"/>
    </source>
</evidence>
<feature type="transmembrane region" description="Helical" evidence="1">
    <location>
        <begin position="199"/>
        <end position="221"/>
    </location>
</feature>
<organism evidence="2 3">
    <name type="scientific">Pelotalea chapellei</name>
    <dbReference type="NCBI Taxonomy" id="44671"/>
    <lineage>
        <taxon>Bacteria</taxon>
        <taxon>Pseudomonadati</taxon>
        <taxon>Thermodesulfobacteriota</taxon>
        <taxon>Desulfuromonadia</taxon>
        <taxon>Geobacterales</taxon>
        <taxon>Geobacteraceae</taxon>
        <taxon>Pelotalea</taxon>
    </lineage>
</organism>
<feature type="transmembrane region" description="Helical" evidence="1">
    <location>
        <begin position="350"/>
        <end position="367"/>
    </location>
</feature>
<feature type="transmembrane region" description="Helical" evidence="1">
    <location>
        <begin position="102"/>
        <end position="121"/>
    </location>
</feature>
<feature type="transmembrane region" description="Helical" evidence="1">
    <location>
        <begin position="478"/>
        <end position="498"/>
    </location>
</feature>
<dbReference type="PANTHER" id="PTHR38454">
    <property type="entry name" value="INTEGRAL MEMBRANE PROTEIN-RELATED"/>
    <property type="match status" value="1"/>
</dbReference>
<dbReference type="InterPro" id="IPR018580">
    <property type="entry name" value="Uncharacterised_YfhO"/>
</dbReference>